<dbReference type="InterPro" id="IPR014978">
    <property type="entry name" value="Gln-Leu-Gln_QLQ"/>
</dbReference>
<feature type="region of interest" description="Disordered" evidence="6">
    <location>
        <begin position="420"/>
        <end position="479"/>
    </location>
</feature>
<dbReference type="eggNOG" id="ENOG502QRK7">
    <property type="taxonomic scope" value="Eukaryota"/>
</dbReference>
<keyword evidence="5" id="KW-0804">Transcription</keyword>
<keyword evidence="3 4" id="KW-0539">Nucleus</keyword>
<feature type="compositionally biased region" description="Basic and acidic residues" evidence="6">
    <location>
        <begin position="453"/>
        <end position="462"/>
    </location>
</feature>
<name>A0A1S2Y3V9_CICAR</name>
<comment type="subcellular location">
    <subcellularLocation>
        <location evidence="1 4 5">Nucleus</location>
    </subcellularLocation>
</comment>
<evidence type="ECO:0000256" key="2">
    <source>
        <dbReference type="ARBA" id="ARBA00008122"/>
    </source>
</evidence>
<dbReference type="InterPro" id="IPR031137">
    <property type="entry name" value="GRF"/>
</dbReference>
<evidence type="ECO:0000313" key="10">
    <source>
        <dbReference type="RefSeq" id="XP_004498953.1"/>
    </source>
</evidence>
<dbReference type="PROSITE" id="PS51667">
    <property type="entry name" value="WRC"/>
    <property type="match status" value="1"/>
</dbReference>
<feature type="compositionally biased region" description="Low complexity" evidence="6">
    <location>
        <begin position="275"/>
        <end position="292"/>
    </location>
</feature>
<dbReference type="GO" id="GO:0099402">
    <property type="term" value="P:plant organ development"/>
    <property type="evidence" value="ECO:0007669"/>
    <property type="project" value="UniProtKB-ARBA"/>
</dbReference>
<keyword evidence="5" id="KW-0010">Activator</keyword>
<dbReference type="PROSITE" id="PS51666">
    <property type="entry name" value="QLQ"/>
    <property type="match status" value="1"/>
</dbReference>
<evidence type="ECO:0000256" key="5">
    <source>
        <dbReference type="RuleBase" id="RU367127"/>
    </source>
</evidence>
<gene>
    <name evidence="10" type="primary">LOC101496763</name>
</gene>
<evidence type="ECO:0000256" key="1">
    <source>
        <dbReference type="ARBA" id="ARBA00004123"/>
    </source>
</evidence>
<comment type="similarity">
    <text evidence="2 5">Belongs to the GRF family.</text>
</comment>
<dbReference type="PANTHER" id="PTHR31602">
    <property type="entry name" value="GROWTH-REGULATING FACTOR 5"/>
    <property type="match status" value="1"/>
</dbReference>
<evidence type="ECO:0000256" key="6">
    <source>
        <dbReference type="SAM" id="MobiDB-lite"/>
    </source>
</evidence>
<dbReference type="GO" id="GO:0005524">
    <property type="term" value="F:ATP binding"/>
    <property type="evidence" value="ECO:0007669"/>
    <property type="project" value="UniProtKB-UniRule"/>
</dbReference>
<feature type="region of interest" description="Disordered" evidence="6">
    <location>
        <begin position="531"/>
        <end position="553"/>
    </location>
</feature>
<keyword evidence="5" id="KW-0805">Transcription regulation</keyword>
<dbReference type="RefSeq" id="XP_004498953.1">
    <property type="nucleotide sequence ID" value="XM_004498896.3"/>
</dbReference>
<reference evidence="9" key="1">
    <citation type="journal article" date="2013" name="Nat. Biotechnol.">
        <title>Draft genome sequence of chickpea (Cicer arietinum) provides a resource for trait improvement.</title>
        <authorList>
            <person name="Varshney R.K."/>
            <person name="Song C."/>
            <person name="Saxena R.K."/>
            <person name="Azam S."/>
            <person name="Yu S."/>
            <person name="Sharpe A.G."/>
            <person name="Cannon S."/>
            <person name="Baek J."/>
            <person name="Rosen B.D."/>
            <person name="Tar'an B."/>
            <person name="Millan T."/>
            <person name="Zhang X."/>
            <person name="Ramsay L.D."/>
            <person name="Iwata A."/>
            <person name="Wang Y."/>
            <person name="Nelson W."/>
            <person name="Farmer A.D."/>
            <person name="Gaur P.M."/>
            <person name="Soderlund C."/>
            <person name="Penmetsa R.V."/>
            <person name="Xu C."/>
            <person name="Bharti A.K."/>
            <person name="He W."/>
            <person name="Winter P."/>
            <person name="Zhao S."/>
            <person name="Hane J.K."/>
            <person name="Carrasquilla-Garcia N."/>
            <person name="Condie J.A."/>
            <person name="Upadhyaya H.D."/>
            <person name="Luo M.C."/>
            <person name="Thudi M."/>
            <person name="Gowda C.L."/>
            <person name="Singh N.P."/>
            <person name="Lichtenzveig J."/>
            <person name="Gali K.K."/>
            <person name="Rubio J."/>
            <person name="Nadarajan N."/>
            <person name="Dolezel J."/>
            <person name="Bansal K.C."/>
            <person name="Xu X."/>
            <person name="Edwards D."/>
            <person name="Zhang G."/>
            <person name="Kahl G."/>
            <person name="Gil J."/>
            <person name="Singh K.B."/>
            <person name="Datta S.K."/>
            <person name="Jackson S.A."/>
            <person name="Wang J."/>
            <person name="Cook D.R."/>
        </authorList>
    </citation>
    <scope>NUCLEOTIDE SEQUENCE [LARGE SCALE GENOMIC DNA]</scope>
    <source>
        <strain evidence="9">cv. CDC Frontier</strain>
    </source>
</reference>
<feature type="region of interest" description="Disordered" evidence="6">
    <location>
        <begin position="254"/>
        <end position="310"/>
    </location>
</feature>
<dbReference type="AlphaFoldDB" id="A0A1S2Y3V9"/>
<evidence type="ECO:0000259" key="7">
    <source>
        <dbReference type="PROSITE" id="PS51666"/>
    </source>
</evidence>
<organism evidence="9 10">
    <name type="scientific">Cicer arietinum</name>
    <name type="common">Chickpea</name>
    <name type="synonym">Garbanzo</name>
    <dbReference type="NCBI Taxonomy" id="3827"/>
    <lineage>
        <taxon>Eukaryota</taxon>
        <taxon>Viridiplantae</taxon>
        <taxon>Streptophyta</taxon>
        <taxon>Embryophyta</taxon>
        <taxon>Tracheophyta</taxon>
        <taxon>Spermatophyta</taxon>
        <taxon>Magnoliopsida</taxon>
        <taxon>eudicotyledons</taxon>
        <taxon>Gunneridae</taxon>
        <taxon>Pentapetalae</taxon>
        <taxon>rosids</taxon>
        <taxon>fabids</taxon>
        <taxon>Fabales</taxon>
        <taxon>Fabaceae</taxon>
        <taxon>Papilionoideae</taxon>
        <taxon>50 kb inversion clade</taxon>
        <taxon>NPAAA clade</taxon>
        <taxon>Hologalegina</taxon>
        <taxon>IRL clade</taxon>
        <taxon>Cicereae</taxon>
        <taxon>Cicer</taxon>
    </lineage>
</organism>
<dbReference type="STRING" id="3827.A0A1S2Y3V9"/>
<keyword evidence="9" id="KW-1185">Reference proteome</keyword>
<sequence length="675" mass="73913">MDLGVMSLEGLVSSETGLVSSDPEQKNKWYGSSLLKQQRSETSNEDLLLRSFKLAKTHDDDDDKTTTMMFQQQRNNNTSLLRSNVTTTSLFSDGQHQQQMLSFSSPKSETFLLDKTTQNATLPYHHAYHPMSSYNRNTGYSSGNMHGGLTCGRGPFTPSQWMELEHQALIYKYITANVAVPHHLLIPIRKALDSAGLSNFSTALLRPNALGWGGFHLGYSNNTDPEPGRCRRTDGKKWRCSRDAVVDQKYCERHMNRGRHRSRKPVEGQSGQALTTTNPTTTTTTTTATTTTSIIPPSGSKQINAASPSSSIVVPGNTASNTLTFAHQEQSKNMNNFLSPDNASAANTINRMFMNNNKENNSTTERMQQDGPALPMLPPTLELKPKENHPFIIQKHHIPYDESSRNNEFGFVTSDSLLNPSQKTSTLLGSRTFGSSSQNPANRDTASQHSLRHFIDDFPKTHSDHHHNNRSSGFSWPELDMQSDRTQLSISTPMTSSDFMSFSSSAANEKLTLSPLRLSRELDPIQMGLGVGNSTSFNNNESSNTSTNSNANATSRQANWIPITWESSMGGPLGEVLHLSSITCNASEDHYSSINNNNNNNSSALNLMTDGWDNHNSPPMGSSPTGVLQKTAFGSLSNSSAGSSPRAENNKTQESASLCNDLLGSTLGGNASFTP</sequence>
<proteinExistence type="inferred from homology"/>
<feature type="region of interest" description="Disordered" evidence="6">
    <location>
        <begin position="605"/>
        <end position="675"/>
    </location>
</feature>
<feature type="domain" description="WRC" evidence="8">
    <location>
        <begin position="224"/>
        <end position="268"/>
    </location>
</feature>
<feature type="compositionally biased region" description="Polar residues" evidence="6">
    <location>
        <begin position="293"/>
        <end position="310"/>
    </location>
</feature>
<dbReference type="PANTHER" id="PTHR31602:SF51">
    <property type="entry name" value="GROWTH-REGULATING FACTOR"/>
    <property type="match status" value="1"/>
</dbReference>
<dbReference type="KEGG" id="cam:101496763"/>
<feature type="short sequence motif" description="Bipartite nuclear localization signal" evidence="4">
    <location>
        <begin position="257"/>
        <end position="264"/>
    </location>
</feature>
<feature type="compositionally biased region" description="Polar residues" evidence="6">
    <location>
        <begin position="646"/>
        <end position="658"/>
    </location>
</feature>
<evidence type="ECO:0000256" key="3">
    <source>
        <dbReference type="ARBA" id="ARBA00023242"/>
    </source>
</evidence>
<feature type="compositionally biased region" description="Low complexity" evidence="6">
    <location>
        <begin position="533"/>
        <end position="553"/>
    </location>
</feature>
<dbReference type="Proteomes" id="UP000087171">
    <property type="component" value="Chromosome Ca4"/>
</dbReference>
<feature type="short sequence motif" description="Bipartite nuclear localization signal" evidence="4">
    <location>
        <begin position="229"/>
        <end position="239"/>
    </location>
</feature>
<dbReference type="SMART" id="SM00951">
    <property type="entry name" value="QLQ"/>
    <property type="match status" value="1"/>
</dbReference>
<dbReference type="GO" id="GO:0006355">
    <property type="term" value="P:regulation of DNA-templated transcription"/>
    <property type="evidence" value="ECO:0007669"/>
    <property type="project" value="InterPro"/>
</dbReference>
<feature type="domain" description="QLQ" evidence="7">
    <location>
        <begin position="155"/>
        <end position="190"/>
    </location>
</feature>
<feature type="compositionally biased region" description="Low complexity" evidence="6">
    <location>
        <begin position="635"/>
        <end position="644"/>
    </location>
</feature>
<evidence type="ECO:0000313" key="9">
    <source>
        <dbReference type="Proteomes" id="UP000087171"/>
    </source>
</evidence>
<dbReference type="InterPro" id="IPR014977">
    <property type="entry name" value="WRC_dom"/>
</dbReference>
<comment type="domain">
    <text evidence="5">The QLQ domain and WRC domain may be involved in protein-protein interaction and DNA-binding, respectively.</text>
</comment>
<dbReference type="GO" id="GO:0005634">
    <property type="term" value="C:nucleus"/>
    <property type="evidence" value="ECO:0007669"/>
    <property type="project" value="UniProtKB-SubCell"/>
</dbReference>
<protein>
    <recommendedName>
        <fullName evidence="5">Growth-regulating factor</fullName>
    </recommendedName>
</protein>
<evidence type="ECO:0000259" key="8">
    <source>
        <dbReference type="PROSITE" id="PS51667"/>
    </source>
</evidence>
<comment type="function">
    <text evidence="5">Transcription activator.</text>
</comment>
<feature type="compositionally biased region" description="Polar residues" evidence="6">
    <location>
        <begin position="420"/>
        <end position="449"/>
    </location>
</feature>
<dbReference type="GeneID" id="101496763"/>
<dbReference type="GO" id="GO:0006351">
    <property type="term" value="P:DNA-templated transcription"/>
    <property type="evidence" value="ECO:0007669"/>
    <property type="project" value="UniProtKB-UniRule"/>
</dbReference>
<dbReference type="Pfam" id="PF08880">
    <property type="entry name" value="QLQ"/>
    <property type="match status" value="1"/>
</dbReference>
<feature type="compositionally biased region" description="Polar residues" evidence="6">
    <location>
        <begin position="614"/>
        <end position="634"/>
    </location>
</feature>
<dbReference type="Pfam" id="PF08879">
    <property type="entry name" value="WRC"/>
    <property type="match status" value="1"/>
</dbReference>
<evidence type="ECO:0000256" key="4">
    <source>
        <dbReference type="PROSITE-ProRule" id="PRU01002"/>
    </source>
</evidence>
<accession>A0A1S2Y3V9</accession>
<reference evidence="10" key="2">
    <citation type="submission" date="2025-08" db="UniProtKB">
        <authorList>
            <consortium name="RefSeq"/>
        </authorList>
    </citation>
    <scope>IDENTIFICATION</scope>
    <source>
        <tissue evidence="10">Etiolated seedlings</tissue>
    </source>
</reference>
<dbReference type="OrthoDB" id="1927209at2759"/>
<dbReference type="PaxDb" id="3827-XP_004498953.1"/>